<evidence type="ECO:0000313" key="2">
    <source>
        <dbReference type="EMBL" id="KAF1021217.1"/>
    </source>
</evidence>
<organism evidence="2 3">
    <name type="scientific">Paracidovorax wautersii</name>
    <dbReference type="NCBI Taxonomy" id="1177982"/>
    <lineage>
        <taxon>Bacteria</taxon>
        <taxon>Pseudomonadati</taxon>
        <taxon>Pseudomonadota</taxon>
        <taxon>Betaproteobacteria</taxon>
        <taxon>Burkholderiales</taxon>
        <taxon>Comamonadaceae</taxon>
        <taxon>Paracidovorax</taxon>
    </lineage>
</organism>
<keyword evidence="1" id="KW-0732">Signal</keyword>
<protein>
    <submittedName>
        <fullName evidence="2">Uncharacterized protein</fullName>
    </submittedName>
</protein>
<feature type="signal peptide" evidence="1">
    <location>
        <begin position="1"/>
        <end position="27"/>
    </location>
</feature>
<accession>A0A7V8FNV4</accession>
<evidence type="ECO:0000313" key="3">
    <source>
        <dbReference type="Proteomes" id="UP000461670"/>
    </source>
</evidence>
<dbReference type="EMBL" id="WNDQ01000024">
    <property type="protein sequence ID" value="KAF1021217.1"/>
    <property type="molecule type" value="Genomic_DNA"/>
</dbReference>
<reference evidence="3" key="1">
    <citation type="journal article" date="2020" name="MBio">
        <title>Horizontal gene transfer to a defensive symbiont with a reduced genome amongst a multipartite beetle microbiome.</title>
        <authorList>
            <person name="Waterworth S.C."/>
            <person name="Florez L.V."/>
            <person name="Rees E.R."/>
            <person name="Hertweck C."/>
            <person name="Kaltenpoth M."/>
            <person name="Kwan J.C."/>
        </authorList>
    </citation>
    <scope>NUCLEOTIDE SEQUENCE [LARGE SCALE GENOMIC DNA]</scope>
</reference>
<proteinExistence type="predicted"/>
<gene>
    <name evidence="2" type="ORF">GAK30_01980</name>
</gene>
<comment type="caution">
    <text evidence="2">The sequence shown here is derived from an EMBL/GenBank/DDBJ whole genome shotgun (WGS) entry which is preliminary data.</text>
</comment>
<evidence type="ECO:0000256" key="1">
    <source>
        <dbReference type="SAM" id="SignalP"/>
    </source>
</evidence>
<name>A0A7V8FNV4_9BURK</name>
<dbReference type="Proteomes" id="UP000461670">
    <property type="component" value="Unassembled WGS sequence"/>
</dbReference>
<feature type="chain" id="PRO_5031360762" evidence="1">
    <location>
        <begin position="28"/>
        <end position="247"/>
    </location>
</feature>
<sequence>MPRIHTLIMPCALAAGLALGALPPALAQTQAPANAAAAAADAPAVDLRVTHYTRSIGQDGVQRETTYSNHVYRRSCQVWIERELPPAIVASLAHGHEHAHGPHAGHAHDEAQGAPLLLQRNAQGQVSVKVVLAEARRVIEVDLAHYGNVGYGGSWDGAYWIVTPVALRAMTPEGPLRAGVQRYTRTQGEQTTRVDWDVAGQYPRRIEQVDAHGTSLYRLTATRLPGGRQPWTAIADYSRGDYSDLLD</sequence>
<dbReference type="AlphaFoldDB" id="A0A7V8FNV4"/>